<keyword evidence="1 2" id="KW-0808">Transferase</keyword>
<keyword evidence="2" id="KW-0486">Methionine biosynthesis</keyword>
<dbReference type="UniPathway" id="UPA00051">
    <property type="reaction ID" value="UER00075"/>
</dbReference>
<dbReference type="InterPro" id="IPR029058">
    <property type="entry name" value="AB_hydrolase_fold"/>
</dbReference>
<dbReference type="GO" id="GO:0009092">
    <property type="term" value="P:homoserine metabolic process"/>
    <property type="evidence" value="ECO:0007669"/>
    <property type="project" value="TreeGrafter"/>
</dbReference>
<dbReference type="GO" id="GO:0005737">
    <property type="term" value="C:cytoplasm"/>
    <property type="evidence" value="ECO:0007669"/>
    <property type="project" value="UniProtKB-SubCell"/>
</dbReference>
<dbReference type="GO" id="GO:0004414">
    <property type="term" value="F:homoserine O-acetyltransferase activity"/>
    <property type="evidence" value="ECO:0007669"/>
    <property type="project" value="TreeGrafter"/>
</dbReference>
<evidence type="ECO:0000256" key="1">
    <source>
        <dbReference type="ARBA" id="ARBA00022679"/>
    </source>
</evidence>
<dbReference type="HAMAP" id="MF_00296">
    <property type="entry name" value="MetX_acyltransf"/>
    <property type="match status" value="1"/>
</dbReference>
<comment type="caution">
    <text evidence="2">Lacks conserved residue(s) required for the propagation of feature annotation.</text>
</comment>
<dbReference type="EC" id="2.3.1.46" evidence="2"/>
<feature type="active site" evidence="2 3">
    <location>
        <position position="306"/>
    </location>
</feature>
<feature type="binding site" evidence="2">
    <location>
        <position position="340"/>
    </location>
    <ligand>
        <name>substrate</name>
    </ligand>
</feature>
<comment type="subcellular location">
    <subcellularLocation>
        <location evidence="2">Cytoplasm</location>
    </subcellularLocation>
</comment>
<comment type="function">
    <text evidence="2">Transfers a succinyl group from succinyl-CoA to L-homoserine, forming succinyl-L-homoserine.</text>
</comment>
<name>A0A5Q2QBN3_9GAMM</name>
<dbReference type="Pfam" id="PF00561">
    <property type="entry name" value="Abhydrolase_1"/>
    <property type="match status" value="1"/>
</dbReference>
<feature type="domain" description="AB hydrolase-1" evidence="4">
    <location>
        <begin position="42"/>
        <end position="242"/>
    </location>
</feature>
<comment type="catalytic activity">
    <reaction evidence="2">
        <text>L-homoserine + succinyl-CoA = O-succinyl-L-homoserine + CoA</text>
        <dbReference type="Rhea" id="RHEA:22008"/>
        <dbReference type="ChEBI" id="CHEBI:57287"/>
        <dbReference type="ChEBI" id="CHEBI:57292"/>
        <dbReference type="ChEBI" id="CHEBI:57476"/>
        <dbReference type="ChEBI" id="CHEBI:57661"/>
        <dbReference type="EC" id="2.3.1.46"/>
    </reaction>
</comment>
<comment type="subunit">
    <text evidence="2">Homodimer.</text>
</comment>
<dbReference type="PANTHER" id="PTHR32268:SF11">
    <property type="entry name" value="HOMOSERINE O-ACETYLTRANSFERASE"/>
    <property type="match status" value="1"/>
</dbReference>
<feature type="active site" description="Nucleophile" evidence="2 3">
    <location>
        <position position="148"/>
    </location>
</feature>
<dbReference type="EMBL" id="CP045871">
    <property type="protein sequence ID" value="QGG79230.1"/>
    <property type="molecule type" value="Genomic_DNA"/>
</dbReference>
<protein>
    <recommendedName>
        <fullName evidence="2">Homoserine O-succinyltransferase</fullName>
        <shortName evidence="2">HST</shortName>
        <ecNumber evidence="2">2.3.1.46</ecNumber>
    </recommendedName>
    <alternativeName>
        <fullName evidence="2">Homoserine transsuccinylase</fullName>
        <shortName evidence="2">HTS</shortName>
    </alternativeName>
</protein>
<sequence length="364" mass="40134">MLLSTPFDLHFDTPLELVKGARLDSYDLRVETYGELNAACDNAVLICHALSGDHHAAGRHHPDDAKPGWWDAYIGPGKPIDTDRFYVVSLNNLGGCGGSSGPTTHNPATGALWGPDFPDVCVRDWVTSQARLADRLGIQQWAAVIGGSLGGMQALQWSIQYPDRLRHALVIAAAPKLSTQNIAFNEIARQAITRDPEFFDGRYVEQAAVPRAGLGLARMIGHVTYLSDAGLGSKFGRARQHGADQLFQIESYLRYQGEAFTNRFDANTYVLMTRALDEFDPAGERTLAEVLAAATCHFQVISFSSDWRFTPERSEELVRALVDADKSVNYCCIPTEHGHDGFLLPHPQYEGMVREYLARIEVSA</sequence>
<gene>
    <name evidence="2" type="primary">metXS</name>
    <name evidence="5" type="ORF">GH975_01100</name>
</gene>
<dbReference type="AlphaFoldDB" id="A0A5Q2QBN3"/>
<evidence type="ECO:0000256" key="2">
    <source>
        <dbReference type="HAMAP-Rule" id="MF_00296"/>
    </source>
</evidence>
<dbReference type="GO" id="GO:0009086">
    <property type="term" value="P:methionine biosynthetic process"/>
    <property type="evidence" value="ECO:0007669"/>
    <property type="project" value="UniProtKB-UniRule"/>
</dbReference>
<dbReference type="RefSeq" id="WP_153712734.1">
    <property type="nucleotide sequence ID" value="NZ_CP045871.1"/>
</dbReference>
<dbReference type="InterPro" id="IPR008220">
    <property type="entry name" value="HAT_MetX-like"/>
</dbReference>
<dbReference type="PANTHER" id="PTHR32268">
    <property type="entry name" value="HOMOSERINE O-ACETYLTRANSFERASE"/>
    <property type="match status" value="1"/>
</dbReference>
<dbReference type="Gene3D" id="3.40.50.1820">
    <property type="entry name" value="alpha/beta hydrolase"/>
    <property type="match status" value="1"/>
</dbReference>
<proteinExistence type="inferred from homology"/>
<feature type="active site" evidence="2 3">
    <location>
        <position position="339"/>
    </location>
</feature>
<feature type="site" description="Important for acyl-CoA specificity" evidence="2">
    <location>
        <position position="308"/>
    </location>
</feature>
<dbReference type="KEGG" id="llp:GH975_01100"/>
<dbReference type="InterPro" id="IPR000073">
    <property type="entry name" value="AB_hydrolase_1"/>
</dbReference>
<keyword evidence="2 5" id="KW-0012">Acyltransferase</keyword>
<keyword evidence="2" id="KW-0028">Amino-acid biosynthesis</keyword>
<keyword evidence="2" id="KW-0963">Cytoplasm</keyword>
<feature type="binding site" evidence="2">
    <location>
        <position position="218"/>
    </location>
    <ligand>
        <name>substrate</name>
    </ligand>
</feature>
<dbReference type="NCBIfam" id="TIGR01392">
    <property type="entry name" value="homoserO_Ac_trn"/>
    <property type="match status" value="1"/>
</dbReference>
<dbReference type="NCBIfam" id="NF001209">
    <property type="entry name" value="PRK00175.1"/>
    <property type="match status" value="1"/>
</dbReference>
<evidence type="ECO:0000256" key="3">
    <source>
        <dbReference type="PIRSR" id="PIRSR000443-1"/>
    </source>
</evidence>
<evidence type="ECO:0000259" key="4">
    <source>
        <dbReference type="Pfam" id="PF00561"/>
    </source>
</evidence>
<evidence type="ECO:0000313" key="5">
    <source>
        <dbReference type="EMBL" id="QGG79230.1"/>
    </source>
</evidence>
<accession>A0A5Q2QBN3</accession>
<reference evidence="5 6" key="1">
    <citation type="submission" date="2019-11" db="EMBL/GenBank/DDBJ databases">
        <authorList>
            <person name="Khan S.A."/>
            <person name="Jeon C.O."/>
            <person name="Chun B.H."/>
        </authorList>
    </citation>
    <scope>NUCLEOTIDE SEQUENCE [LARGE SCALE GENOMIC DNA]</scope>
    <source>
        <strain evidence="5 6">IMCC 1097</strain>
    </source>
</reference>
<dbReference type="OrthoDB" id="9800754at2"/>
<dbReference type="GO" id="GO:0008899">
    <property type="term" value="F:homoserine O-succinyltransferase activity"/>
    <property type="evidence" value="ECO:0007669"/>
    <property type="project" value="UniProtKB-UniRule"/>
</dbReference>
<dbReference type="PIRSF" id="PIRSF000443">
    <property type="entry name" value="Homoser_Ac_trans"/>
    <property type="match status" value="1"/>
</dbReference>
<organism evidence="5 6">
    <name type="scientific">Litorivicinus lipolyticus</name>
    <dbReference type="NCBI Taxonomy" id="418701"/>
    <lineage>
        <taxon>Bacteria</taxon>
        <taxon>Pseudomonadati</taxon>
        <taxon>Pseudomonadota</taxon>
        <taxon>Gammaproteobacteria</taxon>
        <taxon>Oceanospirillales</taxon>
        <taxon>Litorivicinaceae</taxon>
        <taxon>Litorivicinus</taxon>
    </lineage>
</organism>
<comment type="pathway">
    <text evidence="2">Amino-acid biosynthesis; L-methionine biosynthesis via de novo pathway; O-succinyl-L-homoserine from L-homoserine: step 1/1.</text>
</comment>
<evidence type="ECO:0000313" key="6">
    <source>
        <dbReference type="Proteomes" id="UP000388235"/>
    </source>
</evidence>
<dbReference type="SUPFAM" id="SSF53474">
    <property type="entry name" value="alpha/beta-Hydrolases"/>
    <property type="match status" value="1"/>
</dbReference>
<keyword evidence="6" id="KW-1185">Reference proteome</keyword>
<dbReference type="Gene3D" id="1.10.1740.110">
    <property type="match status" value="1"/>
</dbReference>
<comment type="similarity">
    <text evidence="2">Belongs to the AB hydrolase superfamily. MetX family.</text>
</comment>
<dbReference type="Proteomes" id="UP000388235">
    <property type="component" value="Chromosome"/>
</dbReference>